<dbReference type="GO" id="GO:0031683">
    <property type="term" value="F:G-protein beta/gamma-subunit complex binding"/>
    <property type="evidence" value="ECO:0007669"/>
    <property type="project" value="InterPro"/>
</dbReference>
<evidence type="ECO:0000313" key="6">
    <source>
        <dbReference type="Proteomes" id="UP000816034"/>
    </source>
</evidence>
<dbReference type="InterPro" id="IPR001019">
    <property type="entry name" value="Gprotein_alpha_su"/>
</dbReference>
<proteinExistence type="predicted"/>
<feature type="binding site" evidence="4">
    <location>
        <position position="86"/>
    </location>
    <ligand>
        <name>GTP</name>
        <dbReference type="ChEBI" id="CHEBI:37565"/>
    </ligand>
</feature>
<accession>A0AA88KIE7</accession>
<reference evidence="5 6" key="1">
    <citation type="journal article" date="2018" name="BMC Genomics">
        <title>The genome of Naegleria lovaniensis, the basis for a comparative approach to unravel pathogenicity factors of the human pathogenic amoeba N. fowleri.</title>
        <authorList>
            <person name="Liechti N."/>
            <person name="Schurch N."/>
            <person name="Bruggmann R."/>
            <person name="Wittwer M."/>
        </authorList>
    </citation>
    <scope>NUCLEOTIDE SEQUENCE [LARGE SCALE GENOMIC DNA]</scope>
    <source>
        <strain evidence="5 6">ATCC 30569</strain>
    </source>
</reference>
<sequence length="107" mass="12474">MKESVSAFEHLLSNMLTPTQQPHVYLIFTKLDLFEIKIKNGSRLADTFDEYKGPEKDPLAAIDFITEMYLEKDVLKRVKDVFYLNALDSISVRQTIQPILKRIIKKK</sequence>
<evidence type="ECO:0000256" key="3">
    <source>
        <dbReference type="ARBA" id="ARBA00023224"/>
    </source>
</evidence>
<evidence type="ECO:0000313" key="5">
    <source>
        <dbReference type="EMBL" id="KAG2379151.1"/>
    </source>
</evidence>
<dbReference type="GO" id="GO:0005525">
    <property type="term" value="F:GTP binding"/>
    <property type="evidence" value="ECO:0007669"/>
    <property type="project" value="UniProtKB-KW"/>
</dbReference>
<dbReference type="Pfam" id="PF00503">
    <property type="entry name" value="G-alpha"/>
    <property type="match status" value="1"/>
</dbReference>
<keyword evidence="1 4" id="KW-0547">Nucleotide-binding</keyword>
<name>A0AA88KIE7_NAELO</name>
<dbReference type="Proteomes" id="UP000816034">
    <property type="component" value="Unassembled WGS sequence"/>
</dbReference>
<dbReference type="AlphaFoldDB" id="A0AA88KIE7"/>
<dbReference type="RefSeq" id="XP_044546413.1">
    <property type="nucleotide sequence ID" value="XM_044697792.1"/>
</dbReference>
<evidence type="ECO:0000256" key="1">
    <source>
        <dbReference type="ARBA" id="ARBA00022741"/>
    </source>
</evidence>
<dbReference type="GeneID" id="68100243"/>
<dbReference type="InterPro" id="IPR027417">
    <property type="entry name" value="P-loop_NTPase"/>
</dbReference>
<dbReference type="GO" id="GO:0003924">
    <property type="term" value="F:GTPase activity"/>
    <property type="evidence" value="ECO:0007669"/>
    <property type="project" value="InterPro"/>
</dbReference>
<dbReference type="SUPFAM" id="SSF52540">
    <property type="entry name" value="P-loop containing nucleoside triphosphate hydrolases"/>
    <property type="match status" value="1"/>
</dbReference>
<protein>
    <recommendedName>
        <fullName evidence="7">G-protein alpha subunit</fullName>
    </recommendedName>
</protein>
<keyword evidence="3" id="KW-0807">Transducer</keyword>
<dbReference type="Gene3D" id="3.40.50.300">
    <property type="entry name" value="P-loop containing nucleotide triphosphate hydrolases"/>
    <property type="match status" value="1"/>
</dbReference>
<evidence type="ECO:0008006" key="7">
    <source>
        <dbReference type="Google" id="ProtNLM"/>
    </source>
</evidence>
<dbReference type="GO" id="GO:0007186">
    <property type="term" value="P:G protein-coupled receptor signaling pathway"/>
    <property type="evidence" value="ECO:0007669"/>
    <property type="project" value="InterPro"/>
</dbReference>
<evidence type="ECO:0000256" key="4">
    <source>
        <dbReference type="PIRSR" id="PIRSR601019-1"/>
    </source>
</evidence>
<comment type="caution">
    <text evidence="5">The sequence shown here is derived from an EMBL/GenBank/DDBJ whole genome shotgun (WGS) entry which is preliminary data.</text>
</comment>
<keyword evidence="2 4" id="KW-0342">GTP-binding</keyword>
<gene>
    <name evidence="5" type="ORF">C9374_007789</name>
</gene>
<keyword evidence="6" id="KW-1185">Reference proteome</keyword>
<dbReference type="EMBL" id="PYSW02000030">
    <property type="protein sequence ID" value="KAG2379151.1"/>
    <property type="molecule type" value="Genomic_DNA"/>
</dbReference>
<organism evidence="5 6">
    <name type="scientific">Naegleria lovaniensis</name>
    <name type="common">Amoeba</name>
    <dbReference type="NCBI Taxonomy" id="51637"/>
    <lineage>
        <taxon>Eukaryota</taxon>
        <taxon>Discoba</taxon>
        <taxon>Heterolobosea</taxon>
        <taxon>Tetramitia</taxon>
        <taxon>Eutetramitia</taxon>
        <taxon>Vahlkampfiidae</taxon>
        <taxon>Naegleria</taxon>
    </lineage>
</organism>
<evidence type="ECO:0000256" key="2">
    <source>
        <dbReference type="ARBA" id="ARBA00023134"/>
    </source>
</evidence>